<dbReference type="AlphaFoldDB" id="A0A1V6NTS3"/>
<proteinExistence type="predicted"/>
<gene>
    <name evidence="1" type="ORF">PENPOL_c003G04018</name>
</gene>
<evidence type="ECO:0000313" key="2">
    <source>
        <dbReference type="Proteomes" id="UP000191408"/>
    </source>
</evidence>
<dbReference type="OrthoDB" id="4360026at2759"/>
<reference evidence="2" key="1">
    <citation type="journal article" date="2017" name="Nat. Microbiol.">
        <title>Global analysis of biosynthetic gene clusters reveals vast potential of secondary metabolite production in Penicillium species.</title>
        <authorList>
            <person name="Nielsen J.C."/>
            <person name="Grijseels S."/>
            <person name="Prigent S."/>
            <person name="Ji B."/>
            <person name="Dainat J."/>
            <person name="Nielsen K.F."/>
            <person name="Frisvad J.C."/>
            <person name="Workman M."/>
            <person name="Nielsen J."/>
        </authorList>
    </citation>
    <scope>NUCLEOTIDE SEQUENCE [LARGE SCALE GENOMIC DNA]</scope>
    <source>
        <strain evidence="2">IBT 4502</strain>
    </source>
</reference>
<protein>
    <submittedName>
        <fullName evidence="1">Uncharacterized protein</fullName>
    </submittedName>
</protein>
<name>A0A1V6NTS3_PENPO</name>
<comment type="caution">
    <text evidence="1">The sequence shown here is derived from an EMBL/GenBank/DDBJ whole genome shotgun (WGS) entry which is preliminary data.</text>
</comment>
<dbReference type="Proteomes" id="UP000191408">
    <property type="component" value="Unassembled WGS sequence"/>
</dbReference>
<evidence type="ECO:0000313" key="1">
    <source>
        <dbReference type="EMBL" id="OQD67987.1"/>
    </source>
</evidence>
<accession>A0A1V6NTS3</accession>
<organism evidence="1 2">
    <name type="scientific">Penicillium polonicum</name>
    <dbReference type="NCBI Taxonomy" id="60169"/>
    <lineage>
        <taxon>Eukaryota</taxon>
        <taxon>Fungi</taxon>
        <taxon>Dikarya</taxon>
        <taxon>Ascomycota</taxon>
        <taxon>Pezizomycotina</taxon>
        <taxon>Eurotiomycetes</taxon>
        <taxon>Eurotiomycetidae</taxon>
        <taxon>Eurotiales</taxon>
        <taxon>Aspergillaceae</taxon>
        <taxon>Penicillium</taxon>
    </lineage>
</organism>
<dbReference type="EMBL" id="MDYM01000003">
    <property type="protein sequence ID" value="OQD67987.1"/>
    <property type="molecule type" value="Genomic_DNA"/>
</dbReference>
<sequence>MELDLLPDVAIAQEAHDNRTSKQAIYESIINSPTSAFERRSLCEVYVRSNPTEGGSILPVVPQPMFDITEDWWLDAEGILPGARAVDPKAVQLLCEPLSADLTTVDKDLLILMAAWSGNIDRYAKRLRRPTMINGELPCVVRGIYHHPAVEGEVRVALLL</sequence>
<keyword evidence="2" id="KW-1185">Reference proteome</keyword>
<dbReference type="STRING" id="60169.A0A1V6NTS3"/>